<gene>
    <name evidence="2" type="ORF">PMAL9190_03903</name>
</gene>
<protein>
    <submittedName>
        <fullName evidence="2">Uncharacterized protein</fullName>
    </submittedName>
</protein>
<feature type="region of interest" description="Disordered" evidence="1">
    <location>
        <begin position="73"/>
        <end position="98"/>
    </location>
</feature>
<accession>A0A1Y6MRL4</accession>
<dbReference type="RefSeq" id="WP_087846937.1">
    <property type="nucleotide sequence ID" value="NZ_FYAK01000021.1"/>
</dbReference>
<feature type="compositionally biased region" description="Basic residues" evidence="1">
    <location>
        <begin position="73"/>
        <end position="92"/>
    </location>
</feature>
<dbReference type="InterPro" id="IPR045397">
    <property type="entry name" value="TumE-like"/>
</dbReference>
<reference evidence="3" key="1">
    <citation type="submission" date="2017-06" db="EMBL/GenBank/DDBJ databases">
        <authorList>
            <person name="Rodrigo-Torres L."/>
            <person name="Arahal R.D."/>
            <person name="Lucena T."/>
        </authorList>
    </citation>
    <scope>NUCLEOTIDE SEQUENCE [LARGE SCALE GENOMIC DNA]</scope>
    <source>
        <strain evidence="3">CECT 9190</strain>
    </source>
</reference>
<dbReference type="AlphaFoldDB" id="A0A1Y6MRL4"/>
<evidence type="ECO:0000313" key="2">
    <source>
        <dbReference type="EMBL" id="SMY39102.1"/>
    </source>
</evidence>
<evidence type="ECO:0000256" key="1">
    <source>
        <dbReference type="SAM" id="MobiDB-lite"/>
    </source>
</evidence>
<organism evidence="2 3">
    <name type="scientific">Photobacterium malacitanum</name>
    <dbReference type="NCBI Taxonomy" id="2204294"/>
    <lineage>
        <taxon>Bacteria</taxon>
        <taxon>Pseudomonadati</taxon>
        <taxon>Pseudomonadota</taxon>
        <taxon>Gammaproteobacteria</taxon>
        <taxon>Vibrionales</taxon>
        <taxon>Vibrionaceae</taxon>
        <taxon>Photobacterium</taxon>
    </lineage>
</organism>
<dbReference type="Pfam" id="PF20126">
    <property type="entry name" value="TumE"/>
    <property type="match status" value="1"/>
</dbReference>
<dbReference type="EMBL" id="FYAK01000021">
    <property type="protein sequence ID" value="SMY39102.1"/>
    <property type="molecule type" value="Genomic_DNA"/>
</dbReference>
<keyword evidence="3" id="KW-1185">Reference proteome</keyword>
<name>A0A1Y6MRL4_9GAMM</name>
<proteinExistence type="predicted"/>
<evidence type="ECO:0000313" key="3">
    <source>
        <dbReference type="Proteomes" id="UP000195963"/>
    </source>
</evidence>
<sequence>MDEPDLVGLDMLLELHGTECHHDDPDGYYWRIEAWKIEKNKDRPHGLSYRLTLHNNHNKRIMGYDNAHQVKATKRHKITGVKKSYDHKHRHPSDKGIPYEFESPAKLIEDFFASVDEVLEPLRKKKS</sequence>
<dbReference type="Proteomes" id="UP000195963">
    <property type="component" value="Unassembled WGS sequence"/>
</dbReference>